<dbReference type="GO" id="GO:0008270">
    <property type="term" value="F:zinc ion binding"/>
    <property type="evidence" value="ECO:0007669"/>
    <property type="project" value="UniProtKB-KW"/>
</dbReference>
<evidence type="ECO:0000313" key="5">
    <source>
        <dbReference type="Proteomes" id="UP000799438"/>
    </source>
</evidence>
<dbReference type="Gene3D" id="3.30.40.10">
    <property type="entry name" value="Zinc/RING finger domain, C3HC4 (zinc finger)"/>
    <property type="match status" value="1"/>
</dbReference>
<dbReference type="InterPro" id="IPR001841">
    <property type="entry name" value="Znf_RING"/>
</dbReference>
<dbReference type="SUPFAM" id="SSF57850">
    <property type="entry name" value="RING/U-box"/>
    <property type="match status" value="1"/>
</dbReference>
<accession>A0A6A6B3M7</accession>
<reference evidence="4" key="1">
    <citation type="journal article" date="2020" name="Stud. Mycol.">
        <title>101 Dothideomycetes genomes: a test case for predicting lifestyles and emergence of pathogens.</title>
        <authorList>
            <person name="Haridas S."/>
            <person name="Albert R."/>
            <person name="Binder M."/>
            <person name="Bloem J."/>
            <person name="Labutti K."/>
            <person name="Salamov A."/>
            <person name="Andreopoulos B."/>
            <person name="Baker S."/>
            <person name="Barry K."/>
            <person name="Bills G."/>
            <person name="Bluhm B."/>
            <person name="Cannon C."/>
            <person name="Castanera R."/>
            <person name="Culley D."/>
            <person name="Daum C."/>
            <person name="Ezra D."/>
            <person name="Gonzalez J."/>
            <person name="Henrissat B."/>
            <person name="Kuo A."/>
            <person name="Liang C."/>
            <person name="Lipzen A."/>
            <person name="Lutzoni F."/>
            <person name="Magnuson J."/>
            <person name="Mondo S."/>
            <person name="Nolan M."/>
            <person name="Ohm R."/>
            <person name="Pangilinan J."/>
            <person name="Park H.-J."/>
            <person name="Ramirez L."/>
            <person name="Alfaro M."/>
            <person name="Sun H."/>
            <person name="Tritt A."/>
            <person name="Yoshinaga Y."/>
            <person name="Zwiers L.-H."/>
            <person name="Turgeon B."/>
            <person name="Goodwin S."/>
            <person name="Spatafora J."/>
            <person name="Crous P."/>
            <person name="Grigoriev I."/>
        </authorList>
    </citation>
    <scope>NUCLEOTIDE SEQUENCE</scope>
    <source>
        <strain evidence="4">CBS 121167</strain>
    </source>
</reference>
<dbReference type="Proteomes" id="UP000799438">
    <property type="component" value="Unassembled WGS sequence"/>
</dbReference>
<keyword evidence="5" id="KW-1185">Reference proteome</keyword>
<feature type="compositionally biased region" description="Acidic residues" evidence="2">
    <location>
        <begin position="275"/>
        <end position="300"/>
    </location>
</feature>
<dbReference type="SMART" id="SM00184">
    <property type="entry name" value="RING"/>
    <property type="match status" value="1"/>
</dbReference>
<dbReference type="RefSeq" id="XP_033393580.1">
    <property type="nucleotide sequence ID" value="XM_033546437.1"/>
</dbReference>
<keyword evidence="1" id="KW-0862">Zinc</keyword>
<sequence>MDNFYFALMNVLEDEKVHQEGPQFLYKHNNIKYYDGGETVVYSINDGPIISRPIARSDWTAQDRRDRLYHITTTNTSDWDMVTHPSLFPSMRRIQNEYEEDDCQFLLDQRLGRAIIDHLNFLYPTLPTEELRDTCNNFIALLREVPHGRHLEVTNYVGEQIGALMPYMNANFLTSHQRMTTDEDIKRITSPVPLEDISAFEGTKICDICADHYGGESRKQRSGLQPGELHPNSPRRGRCGHVLCVGCFRRLFTEAKVPSWDTCPYCRQSFGVLEDEDEVSERDQEREEEGDQEQEDDDDVLAWIQEQWQESEEEESEGELESEEEDQESEEEQEQEELESEEEEQEEDGDVLGWIQDQELEQEEDDFVDQWIEALCEYMEAQLRR</sequence>
<feature type="domain" description="RING-type" evidence="3">
    <location>
        <begin position="206"/>
        <end position="267"/>
    </location>
</feature>
<keyword evidence="1" id="KW-0863">Zinc-finger</keyword>
<evidence type="ECO:0000256" key="2">
    <source>
        <dbReference type="SAM" id="MobiDB-lite"/>
    </source>
</evidence>
<keyword evidence="1" id="KW-0479">Metal-binding</keyword>
<name>A0A6A6B3M7_9PEZI</name>
<proteinExistence type="predicted"/>
<evidence type="ECO:0000259" key="3">
    <source>
        <dbReference type="PROSITE" id="PS50089"/>
    </source>
</evidence>
<dbReference type="PROSITE" id="PS50089">
    <property type="entry name" value="ZF_RING_2"/>
    <property type="match status" value="1"/>
</dbReference>
<dbReference type="AlphaFoldDB" id="A0A6A6B3M7"/>
<dbReference type="InterPro" id="IPR013083">
    <property type="entry name" value="Znf_RING/FYVE/PHD"/>
</dbReference>
<feature type="region of interest" description="Disordered" evidence="2">
    <location>
        <begin position="275"/>
        <end position="363"/>
    </location>
</feature>
<evidence type="ECO:0000256" key="1">
    <source>
        <dbReference type="PROSITE-ProRule" id="PRU00175"/>
    </source>
</evidence>
<dbReference type="GeneID" id="54303943"/>
<dbReference type="EMBL" id="ML995499">
    <property type="protein sequence ID" value="KAF2137865.1"/>
    <property type="molecule type" value="Genomic_DNA"/>
</dbReference>
<feature type="compositionally biased region" description="Acidic residues" evidence="2">
    <location>
        <begin position="309"/>
        <end position="350"/>
    </location>
</feature>
<organism evidence="4 5">
    <name type="scientific">Aplosporella prunicola CBS 121167</name>
    <dbReference type="NCBI Taxonomy" id="1176127"/>
    <lineage>
        <taxon>Eukaryota</taxon>
        <taxon>Fungi</taxon>
        <taxon>Dikarya</taxon>
        <taxon>Ascomycota</taxon>
        <taxon>Pezizomycotina</taxon>
        <taxon>Dothideomycetes</taxon>
        <taxon>Dothideomycetes incertae sedis</taxon>
        <taxon>Botryosphaeriales</taxon>
        <taxon>Aplosporellaceae</taxon>
        <taxon>Aplosporella</taxon>
    </lineage>
</organism>
<evidence type="ECO:0000313" key="4">
    <source>
        <dbReference type="EMBL" id="KAF2137865.1"/>
    </source>
</evidence>
<protein>
    <recommendedName>
        <fullName evidence="3">RING-type domain-containing protein</fullName>
    </recommendedName>
</protein>
<gene>
    <name evidence="4" type="ORF">K452DRAFT_361644</name>
</gene>